<dbReference type="GO" id="GO:0080019">
    <property type="term" value="F:alcohol-forming very long-chain fatty acyl-CoA reductase activity"/>
    <property type="evidence" value="ECO:0007669"/>
    <property type="project" value="InterPro"/>
</dbReference>
<dbReference type="InterPro" id="IPR013120">
    <property type="entry name" value="FAR_NAD-bd"/>
</dbReference>
<sequence length="379" mass="42602">MAKTIFLTGATGYVGCHLAHRFLSEGHTVLALVRQKESVSIQQRIETAVTEVGPLSADLLANLIAIPGSVQLSAQELHDAVRAQFSEEISEVWHCAAIFNFKEREKPLVKATNIEGTRHLLDFTHQISAESAPRFFYISTAYSLGSQFNSPVPEQIPDNVTGFRSIYEWSKHNAERLVDQYQQVQKLDVAIFRPSIVIGTPETAVLCNSGYYQVLTECRRLRTVLARNKGGMFDSNTQTRLLGNPAMPLNLVPIDFVVDSMITLAHCTELPSEQTNIFNIVNEEPPTIKEVHRGFVSSLGMPGLKLVTSHQIEADPMNPFEKKINRRIAFQTPYMHEQIDFATDAFRQYVSLGHMPPPKIDLAYLEQINAIFLSQFEDR</sequence>
<accession>A0A3B0UL70</accession>
<dbReference type="Pfam" id="PF07993">
    <property type="entry name" value="NAD_binding_4"/>
    <property type="match status" value="1"/>
</dbReference>
<evidence type="ECO:0000259" key="1">
    <source>
        <dbReference type="Pfam" id="PF07993"/>
    </source>
</evidence>
<dbReference type="Gene3D" id="3.40.50.720">
    <property type="entry name" value="NAD(P)-binding Rossmann-like Domain"/>
    <property type="match status" value="1"/>
</dbReference>
<dbReference type="AlphaFoldDB" id="A0A3B0UL70"/>
<proteinExistence type="predicted"/>
<dbReference type="InterPro" id="IPR026055">
    <property type="entry name" value="FAR"/>
</dbReference>
<dbReference type="InterPro" id="IPR036291">
    <property type="entry name" value="NAD(P)-bd_dom_sf"/>
</dbReference>
<organism evidence="2">
    <name type="scientific">hydrothermal vent metagenome</name>
    <dbReference type="NCBI Taxonomy" id="652676"/>
    <lineage>
        <taxon>unclassified sequences</taxon>
        <taxon>metagenomes</taxon>
        <taxon>ecological metagenomes</taxon>
    </lineage>
</organism>
<dbReference type="EMBL" id="UOEU01000300">
    <property type="protein sequence ID" value="VAW31891.1"/>
    <property type="molecule type" value="Genomic_DNA"/>
</dbReference>
<reference evidence="2" key="1">
    <citation type="submission" date="2018-06" db="EMBL/GenBank/DDBJ databases">
        <authorList>
            <person name="Zhirakovskaya E."/>
        </authorList>
    </citation>
    <scope>NUCLEOTIDE SEQUENCE</scope>
</reference>
<dbReference type="SUPFAM" id="SSF51735">
    <property type="entry name" value="NAD(P)-binding Rossmann-fold domains"/>
    <property type="match status" value="1"/>
</dbReference>
<protein>
    <recommendedName>
        <fullName evidence="1">Thioester reductase (TE) domain-containing protein</fullName>
    </recommendedName>
</protein>
<dbReference type="PANTHER" id="PTHR11011">
    <property type="entry name" value="MALE STERILITY PROTEIN 2-RELATED"/>
    <property type="match status" value="1"/>
</dbReference>
<name>A0A3B0UL70_9ZZZZ</name>
<evidence type="ECO:0000313" key="2">
    <source>
        <dbReference type="EMBL" id="VAW31891.1"/>
    </source>
</evidence>
<feature type="domain" description="Thioester reductase (TE)" evidence="1">
    <location>
        <begin position="7"/>
        <end position="261"/>
    </location>
</feature>
<gene>
    <name evidence="2" type="ORF">MNBD_CHLOROFLEXI01-4596</name>
</gene>